<organism evidence="2 3">
    <name type="scientific">Caldibacillus debilis</name>
    <dbReference type="NCBI Taxonomy" id="301148"/>
    <lineage>
        <taxon>Bacteria</taxon>
        <taxon>Bacillati</taxon>
        <taxon>Bacillota</taxon>
        <taxon>Bacilli</taxon>
        <taxon>Bacillales</taxon>
        <taxon>Bacillaceae</taxon>
        <taxon>Caldibacillus</taxon>
    </lineage>
</organism>
<dbReference type="EMBL" id="QEWE01000045">
    <property type="protein sequence ID" value="REJ23792.1"/>
    <property type="molecule type" value="Genomic_DNA"/>
</dbReference>
<comment type="caution">
    <text evidence="2">The sequence shown here is derived from an EMBL/GenBank/DDBJ whole genome shotgun (WGS) entry which is preliminary data.</text>
</comment>
<reference evidence="2 3" key="1">
    <citation type="submission" date="2018-03" db="EMBL/GenBank/DDBJ databases">
        <authorList>
            <person name="Keele B.F."/>
        </authorList>
    </citation>
    <scope>NUCLEOTIDE SEQUENCE [LARGE SCALE GENOMIC DNA]</scope>
    <source>
        <strain evidence="2">ZCTH4_d</strain>
    </source>
</reference>
<feature type="compositionally biased region" description="Polar residues" evidence="1">
    <location>
        <begin position="47"/>
        <end position="62"/>
    </location>
</feature>
<proteinExistence type="predicted"/>
<accession>A0A3E0JUN9</accession>
<feature type="region of interest" description="Disordered" evidence="1">
    <location>
        <begin position="44"/>
        <end position="68"/>
    </location>
</feature>
<sequence length="68" mass="7241">MNATVLSGGKRGREGRCLPPFSGAFCKDTSGVFRQVFLWKSGEISGVPSSNQQDPACPSAQTRPARGR</sequence>
<evidence type="ECO:0000313" key="2">
    <source>
        <dbReference type="EMBL" id="REJ23792.1"/>
    </source>
</evidence>
<evidence type="ECO:0000256" key="1">
    <source>
        <dbReference type="SAM" id="MobiDB-lite"/>
    </source>
</evidence>
<protein>
    <submittedName>
        <fullName evidence="2">Uncharacterized protein</fullName>
    </submittedName>
</protein>
<dbReference type="Proteomes" id="UP000257014">
    <property type="component" value="Unassembled WGS sequence"/>
</dbReference>
<gene>
    <name evidence="2" type="ORF">C6P37_16645</name>
</gene>
<dbReference type="AlphaFoldDB" id="A0A3E0JUN9"/>
<evidence type="ECO:0000313" key="3">
    <source>
        <dbReference type="Proteomes" id="UP000257014"/>
    </source>
</evidence>
<name>A0A3E0JUN9_9BACI</name>